<name>A0AAD6V3X3_9AGAR</name>
<sequence>MALLGLAGQGSSPDEVAPLAHMMCESWATNSTSVVIQDLMDYPLYPPMAVIVEATDLEGGVMSGDLDDVDYGRFASRDRLTRTVRGKQRSRDGPDGRKKKS</sequence>
<keyword evidence="3" id="KW-1185">Reference proteome</keyword>
<protein>
    <submittedName>
        <fullName evidence="2">Uncharacterized protein</fullName>
    </submittedName>
</protein>
<evidence type="ECO:0000313" key="2">
    <source>
        <dbReference type="EMBL" id="KAJ7196765.1"/>
    </source>
</evidence>
<dbReference type="Proteomes" id="UP001219525">
    <property type="component" value="Unassembled WGS sequence"/>
</dbReference>
<organism evidence="2 3">
    <name type="scientific">Mycena pura</name>
    <dbReference type="NCBI Taxonomy" id="153505"/>
    <lineage>
        <taxon>Eukaryota</taxon>
        <taxon>Fungi</taxon>
        <taxon>Dikarya</taxon>
        <taxon>Basidiomycota</taxon>
        <taxon>Agaricomycotina</taxon>
        <taxon>Agaricomycetes</taxon>
        <taxon>Agaricomycetidae</taxon>
        <taxon>Agaricales</taxon>
        <taxon>Marasmiineae</taxon>
        <taxon>Mycenaceae</taxon>
        <taxon>Mycena</taxon>
    </lineage>
</organism>
<evidence type="ECO:0000256" key="1">
    <source>
        <dbReference type="SAM" id="MobiDB-lite"/>
    </source>
</evidence>
<reference evidence="2" key="1">
    <citation type="submission" date="2023-03" db="EMBL/GenBank/DDBJ databases">
        <title>Massive genome expansion in bonnet fungi (Mycena s.s.) driven by repeated elements and novel gene families across ecological guilds.</title>
        <authorList>
            <consortium name="Lawrence Berkeley National Laboratory"/>
            <person name="Harder C.B."/>
            <person name="Miyauchi S."/>
            <person name="Viragh M."/>
            <person name="Kuo A."/>
            <person name="Thoen E."/>
            <person name="Andreopoulos B."/>
            <person name="Lu D."/>
            <person name="Skrede I."/>
            <person name="Drula E."/>
            <person name="Henrissat B."/>
            <person name="Morin E."/>
            <person name="Kohler A."/>
            <person name="Barry K."/>
            <person name="LaButti K."/>
            <person name="Morin E."/>
            <person name="Salamov A."/>
            <person name="Lipzen A."/>
            <person name="Mereny Z."/>
            <person name="Hegedus B."/>
            <person name="Baldrian P."/>
            <person name="Stursova M."/>
            <person name="Weitz H."/>
            <person name="Taylor A."/>
            <person name="Grigoriev I.V."/>
            <person name="Nagy L.G."/>
            <person name="Martin F."/>
            <person name="Kauserud H."/>
        </authorList>
    </citation>
    <scope>NUCLEOTIDE SEQUENCE</scope>
    <source>
        <strain evidence="2">9144</strain>
    </source>
</reference>
<feature type="region of interest" description="Disordered" evidence="1">
    <location>
        <begin position="80"/>
        <end position="101"/>
    </location>
</feature>
<evidence type="ECO:0000313" key="3">
    <source>
        <dbReference type="Proteomes" id="UP001219525"/>
    </source>
</evidence>
<dbReference type="EMBL" id="JARJCW010000081">
    <property type="protein sequence ID" value="KAJ7196765.1"/>
    <property type="molecule type" value="Genomic_DNA"/>
</dbReference>
<feature type="compositionally biased region" description="Basic and acidic residues" evidence="1">
    <location>
        <begin position="89"/>
        <end position="101"/>
    </location>
</feature>
<proteinExistence type="predicted"/>
<gene>
    <name evidence="2" type="ORF">GGX14DRAFT_402993</name>
</gene>
<dbReference type="AlphaFoldDB" id="A0AAD6V3X3"/>
<accession>A0AAD6V3X3</accession>
<comment type="caution">
    <text evidence="2">The sequence shown here is derived from an EMBL/GenBank/DDBJ whole genome shotgun (WGS) entry which is preliminary data.</text>
</comment>